<sequence>MKASTLNKSNLFKVRKYNAQHTCFVRDRVYARRQGITDVVAVLIMEKYIDPSTVYTPKDISADMLKLHRVSLTYIQAWRAREKAIKLVRGDPAKSYARLPGYLYILEQTYPGSILKIERKGSDKFLYAFVALEACIRVRQNMCFMSDRNESIWKGTATVYPESEHYACIWHFKWSRAYSNCKRTWTMTSNIAESLNNVNRLARRLPVISLLEFMMITIQRWIHKHNEEADKTTSDLTKKYNLYLQKSIALSCNKKVIPSTVDLHAIVERANLKNFRDAYAIPVEPIPCESTWNLPSYISEPKMLPLGPKRTTGRPKLERWKVFADVKFKRTKMTCSSCR</sequence>
<gene>
    <name evidence="2" type="ORF">EJD97_011407</name>
</gene>
<dbReference type="Pfam" id="PF10551">
    <property type="entry name" value="MULE"/>
    <property type="match status" value="1"/>
</dbReference>
<dbReference type="PANTHER" id="PTHR31973">
    <property type="entry name" value="POLYPROTEIN, PUTATIVE-RELATED"/>
    <property type="match status" value="1"/>
</dbReference>
<dbReference type="PANTHER" id="PTHR31973:SF113">
    <property type="entry name" value="PROTEIN FAR1-RELATED SEQUENCE 5-LIKE"/>
    <property type="match status" value="1"/>
</dbReference>
<organism evidence="2">
    <name type="scientific">Solanum chilense</name>
    <name type="common">Tomato</name>
    <name type="synonym">Lycopersicon chilense</name>
    <dbReference type="NCBI Taxonomy" id="4083"/>
    <lineage>
        <taxon>Eukaryota</taxon>
        <taxon>Viridiplantae</taxon>
        <taxon>Streptophyta</taxon>
        <taxon>Embryophyta</taxon>
        <taxon>Tracheophyta</taxon>
        <taxon>Spermatophyta</taxon>
        <taxon>Magnoliopsida</taxon>
        <taxon>eudicotyledons</taxon>
        <taxon>Gunneridae</taxon>
        <taxon>Pentapetalae</taxon>
        <taxon>asterids</taxon>
        <taxon>lamiids</taxon>
        <taxon>Solanales</taxon>
        <taxon>Solanaceae</taxon>
        <taxon>Solanoideae</taxon>
        <taxon>Solaneae</taxon>
        <taxon>Solanum</taxon>
        <taxon>Solanum subgen. Lycopersicon</taxon>
    </lineage>
</organism>
<reference evidence="2" key="1">
    <citation type="submission" date="2019-05" db="EMBL/GenBank/DDBJ databases">
        <title>The de novo reference genome and transcriptome assemblies of the wild tomato species Solanum chilense.</title>
        <authorList>
            <person name="Stam R."/>
            <person name="Nosenko T."/>
            <person name="Hoerger A.C."/>
            <person name="Stephan W."/>
            <person name="Seidel M.A."/>
            <person name="Kuhn J.M.M."/>
            <person name="Haberer G."/>
            <person name="Tellier A."/>
        </authorList>
    </citation>
    <scope>NUCLEOTIDE SEQUENCE</scope>
    <source>
        <tissue evidence="2">Mature leaves</tissue>
    </source>
</reference>
<dbReference type="EMBL" id="RXGB01002903">
    <property type="protein sequence ID" value="TMW93592.1"/>
    <property type="molecule type" value="Genomic_DNA"/>
</dbReference>
<evidence type="ECO:0000259" key="1">
    <source>
        <dbReference type="Pfam" id="PF10551"/>
    </source>
</evidence>
<name>A0A6N2BF07_SOLCI</name>
<dbReference type="AlphaFoldDB" id="A0A6N2BF07"/>
<comment type="caution">
    <text evidence="2">The sequence shown here is derived from an EMBL/GenBank/DDBJ whole genome shotgun (WGS) entry which is preliminary data.</text>
</comment>
<proteinExistence type="predicted"/>
<accession>A0A6N2BF07</accession>
<evidence type="ECO:0000313" key="2">
    <source>
        <dbReference type="EMBL" id="TMW93592.1"/>
    </source>
</evidence>
<dbReference type="InterPro" id="IPR018289">
    <property type="entry name" value="MULE_transposase_dom"/>
</dbReference>
<feature type="domain" description="MULE transposase" evidence="1">
    <location>
        <begin position="117"/>
        <end position="172"/>
    </location>
</feature>
<protein>
    <recommendedName>
        <fullName evidence="1">MULE transposase domain-containing protein</fullName>
    </recommendedName>
</protein>